<dbReference type="EMBL" id="GL870977">
    <property type="protein sequence ID" value="EGC38416.1"/>
    <property type="molecule type" value="Genomic_DNA"/>
</dbReference>
<evidence type="ECO:0000313" key="2">
    <source>
        <dbReference type="Proteomes" id="UP000001064"/>
    </source>
</evidence>
<dbReference type="VEuPathDB" id="AmoebaDB:DICPUDRAFT_76010"/>
<accession>F0ZCB3</accession>
<evidence type="ECO:0000313" key="1">
    <source>
        <dbReference type="EMBL" id="EGC38416.1"/>
    </source>
</evidence>
<sequence>MNSLQERIKIINYAITISKIFYYSSMFEGLSAPYPAHVNDHIESIQSTGIIDYFFNNHQSSSIFREHKIGFVFITHLKTLDTINTQQQQQHSSKERNQNIIIMIEFSISYSPYLNILYIFGRYWEVYRFKKESLGFLATLNIKRKQLDLGQCNTDQGNSVK</sequence>
<dbReference type="InParanoid" id="F0ZCB3"/>
<name>F0ZCB3_DICPU</name>
<dbReference type="KEGG" id="dpp:DICPUDRAFT_76010"/>
<dbReference type="AlphaFoldDB" id="F0ZCB3"/>
<organism evidence="1 2">
    <name type="scientific">Dictyostelium purpureum</name>
    <name type="common">Slime mold</name>
    <dbReference type="NCBI Taxonomy" id="5786"/>
    <lineage>
        <taxon>Eukaryota</taxon>
        <taxon>Amoebozoa</taxon>
        <taxon>Evosea</taxon>
        <taxon>Eumycetozoa</taxon>
        <taxon>Dictyostelia</taxon>
        <taxon>Dictyosteliales</taxon>
        <taxon>Dictyosteliaceae</taxon>
        <taxon>Dictyostelium</taxon>
    </lineage>
</organism>
<gene>
    <name evidence="1" type="ORF">DICPUDRAFT_76010</name>
</gene>
<dbReference type="Proteomes" id="UP000001064">
    <property type="component" value="Unassembled WGS sequence"/>
</dbReference>
<dbReference type="GeneID" id="10502115"/>
<dbReference type="RefSeq" id="XP_003285077.1">
    <property type="nucleotide sequence ID" value="XM_003285029.1"/>
</dbReference>
<keyword evidence="2" id="KW-1185">Reference proteome</keyword>
<reference evidence="2" key="1">
    <citation type="journal article" date="2011" name="Genome Biol.">
        <title>Comparative genomics of the social amoebae Dictyostelium discoideum and Dictyostelium purpureum.</title>
        <authorList>
            <consortium name="US DOE Joint Genome Institute (JGI-PGF)"/>
            <person name="Sucgang R."/>
            <person name="Kuo A."/>
            <person name="Tian X."/>
            <person name="Salerno W."/>
            <person name="Parikh A."/>
            <person name="Feasley C.L."/>
            <person name="Dalin E."/>
            <person name="Tu H."/>
            <person name="Huang E."/>
            <person name="Barry K."/>
            <person name="Lindquist E."/>
            <person name="Shapiro H."/>
            <person name="Bruce D."/>
            <person name="Schmutz J."/>
            <person name="Salamov A."/>
            <person name="Fey P."/>
            <person name="Gaudet P."/>
            <person name="Anjard C."/>
            <person name="Babu M.M."/>
            <person name="Basu S."/>
            <person name="Bushmanova Y."/>
            <person name="van der Wel H."/>
            <person name="Katoh-Kurasawa M."/>
            <person name="Dinh C."/>
            <person name="Coutinho P.M."/>
            <person name="Saito T."/>
            <person name="Elias M."/>
            <person name="Schaap P."/>
            <person name="Kay R.R."/>
            <person name="Henrissat B."/>
            <person name="Eichinger L."/>
            <person name="Rivero F."/>
            <person name="Putnam N.H."/>
            <person name="West C.M."/>
            <person name="Loomis W.F."/>
            <person name="Chisholm R.L."/>
            <person name="Shaulsky G."/>
            <person name="Strassmann J.E."/>
            <person name="Queller D.C."/>
            <person name="Kuspa A."/>
            <person name="Grigoriev I.V."/>
        </authorList>
    </citation>
    <scope>NUCLEOTIDE SEQUENCE [LARGE SCALE GENOMIC DNA]</scope>
    <source>
        <strain evidence="2">QSDP1</strain>
    </source>
</reference>
<proteinExistence type="predicted"/>
<protein>
    <submittedName>
        <fullName evidence="1">Uncharacterized protein</fullName>
    </submittedName>
</protein>